<comment type="similarity">
    <text evidence="1">Belongs to the helicase family. SKI2 subfamily.</text>
</comment>
<evidence type="ECO:0000256" key="8">
    <source>
        <dbReference type="ARBA" id="ARBA00034617"/>
    </source>
</evidence>
<dbReference type="Gene3D" id="3.40.50.300">
    <property type="entry name" value="P-loop containing nucleotide triphosphate hydrolases"/>
    <property type="match status" value="2"/>
</dbReference>
<feature type="region of interest" description="Disordered" evidence="11">
    <location>
        <begin position="1154"/>
        <end position="1176"/>
    </location>
</feature>
<keyword evidence="6" id="KW-0413">Isomerase</keyword>
<feature type="region of interest" description="Disordered" evidence="11">
    <location>
        <begin position="1222"/>
        <end position="1256"/>
    </location>
</feature>
<comment type="catalytic activity">
    <reaction evidence="8">
        <text>Couples ATP hydrolysis with the unwinding of duplex DNA by translocating in the 3'-5' direction.</text>
        <dbReference type="EC" id="5.6.2.4"/>
    </reaction>
</comment>
<dbReference type="GO" id="GO:0016787">
    <property type="term" value="F:hydrolase activity"/>
    <property type="evidence" value="ECO:0007669"/>
    <property type="project" value="UniProtKB-KW"/>
</dbReference>
<dbReference type="PROSITE" id="PS51192">
    <property type="entry name" value="HELICASE_ATP_BIND_1"/>
    <property type="match status" value="1"/>
</dbReference>
<accession>A0A9P4J125</accession>
<dbReference type="OrthoDB" id="5575at2759"/>
<dbReference type="Pfam" id="PF00271">
    <property type="entry name" value="Helicase_C"/>
    <property type="match status" value="1"/>
</dbReference>
<dbReference type="Gene3D" id="1.10.10.10">
    <property type="entry name" value="Winged helix-like DNA-binding domain superfamily/Winged helix DNA-binding domain"/>
    <property type="match status" value="1"/>
</dbReference>
<comment type="catalytic activity">
    <reaction evidence="10">
        <text>ATP + H2O = ADP + phosphate + H(+)</text>
        <dbReference type="Rhea" id="RHEA:13065"/>
        <dbReference type="ChEBI" id="CHEBI:15377"/>
        <dbReference type="ChEBI" id="CHEBI:15378"/>
        <dbReference type="ChEBI" id="CHEBI:30616"/>
        <dbReference type="ChEBI" id="CHEBI:43474"/>
        <dbReference type="ChEBI" id="CHEBI:456216"/>
        <dbReference type="EC" id="5.6.2.4"/>
    </reaction>
</comment>
<dbReference type="AlphaFoldDB" id="A0A9P4J125"/>
<evidence type="ECO:0000256" key="1">
    <source>
        <dbReference type="ARBA" id="ARBA00010140"/>
    </source>
</evidence>
<dbReference type="InterPro" id="IPR052247">
    <property type="entry name" value="Meiotic_Crossover_Helicase"/>
</dbReference>
<feature type="compositionally biased region" description="Basic and acidic residues" evidence="11">
    <location>
        <begin position="1094"/>
        <end position="1117"/>
    </location>
</feature>
<evidence type="ECO:0000256" key="9">
    <source>
        <dbReference type="ARBA" id="ARBA00034808"/>
    </source>
</evidence>
<dbReference type="EC" id="5.6.2.4" evidence="9"/>
<dbReference type="InterPro" id="IPR036390">
    <property type="entry name" value="WH_DNA-bd_sf"/>
</dbReference>
<keyword evidence="3 14" id="KW-0378">Hydrolase</keyword>
<evidence type="ECO:0000256" key="6">
    <source>
        <dbReference type="ARBA" id="ARBA00023235"/>
    </source>
</evidence>
<feature type="compositionally biased region" description="Polar residues" evidence="11">
    <location>
        <begin position="1166"/>
        <end position="1176"/>
    </location>
</feature>
<dbReference type="Proteomes" id="UP000799439">
    <property type="component" value="Unassembled WGS sequence"/>
</dbReference>
<feature type="region of interest" description="Disordered" evidence="11">
    <location>
        <begin position="1086"/>
        <end position="1117"/>
    </location>
</feature>
<evidence type="ECO:0000313" key="15">
    <source>
        <dbReference type="Proteomes" id="UP000799439"/>
    </source>
</evidence>
<dbReference type="FunFam" id="1.10.3380.10:FF:000012">
    <property type="entry name" value="DEAD/DEAH box DNA helicase"/>
    <property type="match status" value="1"/>
</dbReference>
<sequence length="1276" mass="142879">MAADSRFWSPPSTESIQLDHASFNLSHRIDDPTPRFLNLSAIANVSGDPISDATAPDASFNERIFSASKEPHRTQRLTEITTDRSVRGARNAHSDTPTVRGIKLVSPRVLPDRLRSVFPFELFNAVQSESFPNVYLGDDNFVLSAPTGSGKTVIFELAIARTILQCPAADYKIVYMAPMKALCSERKRDWQAKFAPLNLTVDEVTGDSDHVCLRAVRDAQVIITTPEKWDSMTRKWKDHEKLVRMIRLILIDEVHILDKDRGATLEAVVSRMKSIESPMRFIALSATIPNCQDVALWLGKNYQDHSAPALKEEFGEDFRPVRLQRHVLAYESHGNDFGFDAFLNKKLPDVVRKYSVGKPILVFCFTRASCTSTASLLAKWVIEEEQKELWPAPRRMLKFSDKTLTELSRVGVAFHHGGVTAENRQQIEKSFLNGDLGIICCTSTLAVGVNLPCHMVIVKGTVTLERGSCVELTDLDILQMLGRAGRPQFDKEAVAIIMTNKSREDFFRNMVHCSQVVESRLHLNLLEHLNAEIGLGSVRSLPDAFKWLSSTFLQVRLRANPTHYRNENDPIGYTPDQSIESICTKALELLKSNDLVAPGQALQQTGFGAAMARYYVSFETMKSVVRLAQKPKISELLSAICTAHEFREIKFRSKERTLFKDVNQSPSIRFPFKVELSEGPQKVSLLIQSILGGIDILACDPNYRVQFKTDQFLVFQHARRLIRCIVDCQVFVTDAVGIRNGLMLVRSLGARTWDDSPLFLQQLPDIGPVGARKLINANITTMEDLASTQASKLEMIFSRRGPYGTKLVQTANAFPRLRISLKTEGAPVILRGECVTVDVKAEIAFLNERPPKQFCKRDIYVCFLAETSDGRSVDFARITAMNLQHALVKSFAVSLTQSDQMINCYVSCEEIAGTQQQASLNPNIPTSSFFGIPQRDLTQTISTQDHEWGDDELADADLAIVEQVAPRVSSAMPRAASKLAESTAVAQQKDVQQPQRLPNGNWKCRHNCKDRNKCAHLCCKEGTESKPKPKPYKAENANANTKVEGSGRQTKLVLEPRRDGSAPKISKRNLEVVDLSDLATSLTEFNAKRPRIKSQHDSDTTSKHEGHERLQHSKLSKDEDRRDLNVVLSMYNDEFEGFDDIDFDLPSIEKVMTQPQECLSRPENPSRLNNNAPSSSNLFVDTQHHLVPDDDHHSDEEMLDAALVGAEDSLILSSPCRRLTLGRGDLPLDPPPSAQPEHEATEHGHRPSDAKDPESVKMDELRTFLYEEFGDLVELV</sequence>
<proteinExistence type="inferred from homology"/>
<dbReference type="InterPro" id="IPR011545">
    <property type="entry name" value="DEAD/DEAH_box_helicase_dom"/>
</dbReference>
<dbReference type="Pfam" id="PF00270">
    <property type="entry name" value="DEAD"/>
    <property type="match status" value="1"/>
</dbReference>
<dbReference type="GO" id="GO:0005524">
    <property type="term" value="F:ATP binding"/>
    <property type="evidence" value="ECO:0007669"/>
    <property type="project" value="UniProtKB-KW"/>
</dbReference>
<comment type="caution">
    <text evidence="14">The sequence shown here is derived from an EMBL/GenBank/DDBJ whole genome shotgun (WGS) entry which is preliminary data.</text>
</comment>
<reference evidence="14" key="1">
    <citation type="journal article" date="2020" name="Stud. Mycol.">
        <title>101 Dothideomycetes genomes: a test case for predicting lifestyles and emergence of pathogens.</title>
        <authorList>
            <person name="Haridas S."/>
            <person name="Albert R."/>
            <person name="Binder M."/>
            <person name="Bloem J."/>
            <person name="Labutti K."/>
            <person name="Salamov A."/>
            <person name="Andreopoulos B."/>
            <person name="Baker S."/>
            <person name="Barry K."/>
            <person name="Bills G."/>
            <person name="Bluhm B."/>
            <person name="Cannon C."/>
            <person name="Castanera R."/>
            <person name="Culley D."/>
            <person name="Daum C."/>
            <person name="Ezra D."/>
            <person name="Gonzalez J."/>
            <person name="Henrissat B."/>
            <person name="Kuo A."/>
            <person name="Liang C."/>
            <person name="Lipzen A."/>
            <person name="Lutzoni F."/>
            <person name="Magnuson J."/>
            <person name="Mondo S."/>
            <person name="Nolan M."/>
            <person name="Ohm R."/>
            <person name="Pangilinan J."/>
            <person name="Park H.-J."/>
            <person name="Ramirez L."/>
            <person name="Alfaro M."/>
            <person name="Sun H."/>
            <person name="Tritt A."/>
            <person name="Yoshinaga Y."/>
            <person name="Zwiers L.-H."/>
            <person name="Turgeon B."/>
            <person name="Goodwin S."/>
            <person name="Spatafora J."/>
            <person name="Crous P."/>
            <person name="Grigoriev I."/>
        </authorList>
    </citation>
    <scope>NUCLEOTIDE SEQUENCE</scope>
    <source>
        <strain evidence="14">CBS 260.36</strain>
    </source>
</reference>
<dbReference type="Pfam" id="PF02889">
    <property type="entry name" value="Sec63"/>
    <property type="match status" value="1"/>
</dbReference>
<dbReference type="SMART" id="SM00487">
    <property type="entry name" value="DEXDc"/>
    <property type="match status" value="1"/>
</dbReference>
<keyword evidence="4" id="KW-0347">Helicase</keyword>
<evidence type="ECO:0000256" key="5">
    <source>
        <dbReference type="ARBA" id="ARBA00022840"/>
    </source>
</evidence>
<dbReference type="Gene3D" id="1.10.3380.10">
    <property type="entry name" value="Sec63 N-terminal domain-like domain"/>
    <property type="match status" value="1"/>
</dbReference>
<dbReference type="SUPFAM" id="SSF158702">
    <property type="entry name" value="Sec63 N-terminal domain-like"/>
    <property type="match status" value="1"/>
</dbReference>
<evidence type="ECO:0000256" key="4">
    <source>
        <dbReference type="ARBA" id="ARBA00022806"/>
    </source>
</evidence>
<dbReference type="Pfam" id="PF23445">
    <property type="entry name" value="WHD_SNRNP200"/>
    <property type="match status" value="1"/>
</dbReference>
<dbReference type="PANTHER" id="PTHR47835:SF3">
    <property type="entry name" value="HELICASE FOR MEIOSIS 1"/>
    <property type="match status" value="1"/>
</dbReference>
<dbReference type="InterPro" id="IPR014001">
    <property type="entry name" value="Helicase_ATP-bd"/>
</dbReference>
<dbReference type="EMBL" id="ML996085">
    <property type="protein sequence ID" value="KAF2153517.1"/>
    <property type="molecule type" value="Genomic_DNA"/>
</dbReference>
<evidence type="ECO:0000256" key="2">
    <source>
        <dbReference type="ARBA" id="ARBA00022741"/>
    </source>
</evidence>
<feature type="compositionally biased region" description="Basic and acidic residues" evidence="11">
    <location>
        <begin position="1236"/>
        <end position="1256"/>
    </location>
</feature>
<dbReference type="InterPro" id="IPR001650">
    <property type="entry name" value="Helicase_C-like"/>
</dbReference>
<evidence type="ECO:0000256" key="10">
    <source>
        <dbReference type="ARBA" id="ARBA00048988"/>
    </source>
</evidence>
<dbReference type="Gene3D" id="1.10.150.20">
    <property type="entry name" value="5' to 3' exonuclease, C-terminal subdomain"/>
    <property type="match status" value="1"/>
</dbReference>
<evidence type="ECO:0000256" key="3">
    <source>
        <dbReference type="ARBA" id="ARBA00022801"/>
    </source>
</evidence>
<keyword evidence="7" id="KW-0469">Meiosis</keyword>
<dbReference type="GO" id="GO:0003676">
    <property type="term" value="F:nucleic acid binding"/>
    <property type="evidence" value="ECO:0007669"/>
    <property type="project" value="InterPro"/>
</dbReference>
<feature type="compositionally biased region" description="Polar residues" evidence="11">
    <location>
        <begin position="1037"/>
        <end position="1049"/>
    </location>
</feature>
<dbReference type="SUPFAM" id="SSF46785">
    <property type="entry name" value="Winged helix' DNA-binding domain"/>
    <property type="match status" value="1"/>
</dbReference>
<keyword evidence="5" id="KW-0067">ATP-binding</keyword>
<feature type="region of interest" description="Disordered" evidence="11">
    <location>
        <begin position="1022"/>
        <end position="1062"/>
    </location>
</feature>
<evidence type="ECO:0000256" key="11">
    <source>
        <dbReference type="SAM" id="MobiDB-lite"/>
    </source>
</evidence>
<dbReference type="CDD" id="cd18795">
    <property type="entry name" value="SF2_C_Ski2"/>
    <property type="match status" value="1"/>
</dbReference>
<feature type="domain" description="Helicase ATP-binding" evidence="12">
    <location>
        <begin position="132"/>
        <end position="306"/>
    </location>
</feature>
<dbReference type="InterPro" id="IPR057842">
    <property type="entry name" value="WH_MER3"/>
</dbReference>
<evidence type="ECO:0000259" key="12">
    <source>
        <dbReference type="PROSITE" id="PS51192"/>
    </source>
</evidence>
<keyword evidence="2" id="KW-0547">Nucleotide-binding</keyword>
<evidence type="ECO:0000259" key="13">
    <source>
        <dbReference type="PROSITE" id="PS51194"/>
    </source>
</evidence>
<name>A0A9P4J125_9PEZI</name>
<protein>
    <recommendedName>
        <fullName evidence="9">DNA 3'-5' helicase</fullName>
        <ecNumber evidence="9">5.6.2.4</ecNumber>
    </recommendedName>
</protein>
<dbReference type="InterPro" id="IPR004179">
    <property type="entry name" value="Sec63-dom"/>
</dbReference>
<dbReference type="PROSITE" id="PS51194">
    <property type="entry name" value="HELICASE_CTER"/>
    <property type="match status" value="1"/>
</dbReference>
<dbReference type="PANTHER" id="PTHR47835">
    <property type="entry name" value="HFM1, ATP DEPENDENT DNA HELICASE HOMOLOG"/>
    <property type="match status" value="1"/>
</dbReference>
<dbReference type="GO" id="GO:0051321">
    <property type="term" value="P:meiotic cell cycle"/>
    <property type="evidence" value="ECO:0007669"/>
    <property type="project" value="UniProtKB-KW"/>
</dbReference>
<dbReference type="InterPro" id="IPR027417">
    <property type="entry name" value="P-loop_NTPase"/>
</dbReference>
<dbReference type="InterPro" id="IPR036388">
    <property type="entry name" value="WH-like_DNA-bd_sf"/>
</dbReference>
<evidence type="ECO:0000313" key="14">
    <source>
        <dbReference type="EMBL" id="KAF2153517.1"/>
    </source>
</evidence>
<keyword evidence="15" id="KW-1185">Reference proteome</keyword>
<evidence type="ECO:0000256" key="7">
    <source>
        <dbReference type="ARBA" id="ARBA00023254"/>
    </source>
</evidence>
<dbReference type="SMART" id="SM00973">
    <property type="entry name" value="Sec63"/>
    <property type="match status" value="1"/>
</dbReference>
<dbReference type="GO" id="GO:0043138">
    <property type="term" value="F:3'-5' DNA helicase activity"/>
    <property type="evidence" value="ECO:0007669"/>
    <property type="project" value="UniProtKB-EC"/>
</dbReference>
<feature type="domain" description="Helicase C-terminal" evidence="13">
    <location>
        <begin position="346"/>
        <end position="533"/>
    </location>
</feature>
<dbReference type="SMART" id="SM00490">
    <property type="entry name" value="HELICc"/>
    <property type="match status" value="1"/>
</dbReference>
<dbReference type="SUPFAM" id="SSF52540">
    <property type="entry name" value="P-loop containing nucleoside triphosphate hydrolases"/>
    <property type="match status" value="1"/>
</dbReference>
<organism evidence="14 15">
    <name type="scientific">Myriangium duriaei CBS 260.36</name>
    <dbReference type="NCBI Taxonomy" id="1168546"/>
    <lineage>
        <taxon>Eukaryota</taxon>
        <taxon>Fungi</taxon>
        <taxon>Dikarya</taxon>
        <taxon>Ascomycota</taxon>
        <taxon>Pezizomycotina</taxon>
        <taxon>Dothideomycetes</taxon>
        <taxon>Dothideomycetidae</taxon>
        <taxon>Myriangiales</taxon>
        <taxon>Myriangiaceae</taxon>
        <taxon>Myriangium</taxon>
    </lineage>
</organism>
<gene>
    <name evidence="14" type="ORF">K461DRAFT_293775</name>
</gene>